<keyword evidence="2" id="KW-1185">Reference proteome</keyword>
<dbReference type="AlphaFoldDB" id="A0AAV4A5W6"/>
<dbReference type="EMBL" id="BLXT01003557">
    <property type="protein sequence ID" value="GFO02023.1"/>
    <property type="molecule type" value="Genomic_DNA"/>
</dbReference>
<comment type="caution">
    <text evidence="1">The sequence shown here is derived from an EMBL/GenBank/DDBJ whole genome shotgun (WGS) entry which is preliminary data.</text>
</comment>
<dbReference type="Proteomes" id="UP000735302">
    <property type="component" value="Unassembled WGS sequence"/>
</dbReference>
<gene>
    <name evidence="1" type="ORF">PoB_002852800</name>
</gene>
<reference evidence="1 2" key="1">
    <citation type="journal article" date="2021" name="Elife">
        <title>Chloroplast acquisition without the gene transfer in kleptoplastic sea slugs, Plakobranchus ocellatus.</title>
        <authorList>
            <person name="Maeda T."/>
            <person name="Takahashi S."/>
            <person name="Yoshida T."/>
            <person name="Shimamura S."/>
            <person name="Takaki Y."/>
            <person name="Nagai Y."/>
            <person name="Toyoda A."/>
            <person name="Suzuki Y."/>
            <person name="Arimoto A."/>
            <person name="Ishii H."/>
            <person name="Satoh N."/>
            <person name="Nishiyama T."/>
            <person name="Hasebe M."/>
            <person name="Maruyama T."/>
            <person name="Minagawa J."/>
            <person name="Obokata J."/>
            <person name="Shigenobu S."/>
        </authorList>
    </citation>
    <scope>NUCLEOTIDE SEQUENCE [LARGE SCALE GENOMIC DNA]</scope>
</reference>
<name>A0AAV4A5W6_9GAST</name>
<organism evidence="1 2">
    <name type="scientific">Plakobranchus ocellatus</name>
    <dbReference type="NCBI Taxonomy" id="259542"/>
    <lineage>
        <taxon>Eukaryota</taxon>
        <taxon>Metazoa</taxon>
        <taxon>Spiralia</taxon>
        <taxon>Lophotrochozoa</taxon>
        <taxon>Mollusca</taxon>
        <taxon>Gastropoda</taxon>
        <taxon>Heterobranchia</taxon>
        <taxon>Euthyneura</taxon>
        <taxon>Panpulmonata</taxon>
        <taxon>Sacoglossa</taxon>
        <taxon>Placobranchoidea</taxon>
        <taxon>Plakobranchidae</taxon>
        <taxon>Plakobranchus</taxon>
    </lineage>
</organism>
<proteinExistence type="predicted"/>
<protein>
    <submittedName>
        <fullName evidence="1">Uncharacterized protein</fullName>
    </submittedName>
</protein>
<evidence type="ECO:0000313" key="2">
    <source>
        <dbReference type="Proteomes" id="UP000735302"/>
    </source>
</evidence>
<sequence>MKACASVPHAVAKRDIFDHNEIVDVMNKRKILGPLPTFPCTKEWSEVRKSSAGLLSINKHGHVTLASTPVTVIEGKAWRSIAELGLKK</sequence>
<accession>A0AAV4A5W6</accession>
<evidence type="ECO:0000313" key="1">
    <source>
        <dbReference type="EMBL" id="GFO02023.1"/>
    </source>
</evidence>